<dbReference type="EMBL" id="ACVA01000057">
    <property type="protein sequence ID" value="EEX17727.1"/>
    <property type="molecule type" value="Genomic_DNA"/>
</dbReference>
<evidence type="ECO:0000256" key="1">
    <source>
        <dbReference type="SAM" id="Phobius"/>
    </source>
</evidence>
<organism evidence="2 3">
    <name type="scientific">Prevotella veroralis F0319</name>
    <dbReference type="NCBI Taxonomy" id="649761"/>
    <lineage>
        <taxon>Bacteria</taxon>
        <taxon>Pseudomonadati</taxon>
        <taxon>Bacteroidota</taxon>
        <taxon>Bacteroidia</taxon>
        <taxon>Bacteroidales</taxon>
        <taxon>Prevotellaceae</taxon>
        <taxon>Prevotella</taxon>
    </lineage>
</organism>
<comment type="caution">
    <text evidence="2">The sequence shown here is derived from an EMBL/GenBank/DDBJ whole genome shotgun (WGS) entry which is preliminary data.</text>
</comment>
<keyword evidence="1" id="KW-0812">Transmembrane</keyword>
<keyword evidence="1" id="KW-0472">Membrane</keyword>
<feature type="transmembrane region" description="Helical" evidence="1">
    <location>
        <begin position="7"/>
        <end position="29"/>
    </location>
</feature>
<keyword evidence="3" id="KW-1185">Reference proteome</keyword>
<gene>
    <name evidence="2" type="ORF">HMPREF0973_02371</name>
</gene>
<dbReference type="STRING" id="649761.HMPREF0973_02371"/>
<accession>C9MRV8</accession>
<name>C9MRV8_9BACT</name>
<dbReference type="Proteomes" id="UP000003327">
    <property type="component" value="Unassembled WGS sequence"/>
</dbReference>
<evidence type="ECO:0000313" key="3">
    <source>
        <dbReference type="Proteomes" id="UP000003327"/>
    </source>
</evidence>
<dbReference type="AlphaFoldDB" id="C9MRV8"/>
<protein>
    <submittedName>
        <fullName evidence="2">Uncharacterized protein</fullName>
    </submittedName>
</protein>
<reference evidence="2 3" key="1">
    <citation type="submission" date="2009-09" db="EMBL/GenBank/DDBJ databases">
        <authorList>
            <person name="Weinstock G."/>
            <person name="Sodergren E."/>
            <person name="Clifton S."/>
            <person name="Fulton L."/>
            <person name="Fulton B."/>
            <person name="Courtney L."/>
            <person name="Fronick C."/>
            <person name="Harrison M."/>
            <person name="Strong C."/>
            <person name="Farmer C."/>
            <person name="Delahaunty K."/>
            <person name="Markovic C."/>
            <person name="Hall O."/>
            <person name="Minx P."/>
            <person name="Tomlinson C."/>
            <person name="Mitreva M."/>
            <person name="Nelson J."/>
            <person name="Hou S."/>
            <person name="Wollam A."/>
            <person name="Pepin K.H."/>
            <person name="Johnson M."/>
            <person name="Bhonagiri V."/>
            <person name="Nash W.E."/>
            <person name="Warren W."/>
            <person name="Chinwalla A."/>
            <person name="Mardis E.R."/>
            <person name="Wilson R.K."/>
        </authorList>
    </citation>
    <scope>NUCLEOTIDE SEQUENCE [LARGE SCALE GENOMIC DNA]</scope>
    <source>
        <strain evidence="2 3">F0319</strain>
    </source>
</reference>
<keyword evidence="1" id="KW-1133">Transmembrane helix</keyword>
<sequence length="49" mass="5762">MELIPRVFFKMMLFLKLYAFGGYTGISFIDSEHLYGLTTLCFSPFLCWL</sequence>
<dbReference type="HOGENOM" id="CLU_3139321_0_0_10"/>
<proteinExistence type="predicted"/>
<evidence type="ECO:0000313" key="2">
    <source>
        <dbReference type="EMBL" id="EEX17727.1"/>
    </source>
</evidence>